<name>F9FBH1_FUSOF</name>
<accession>F9FBH1</accession>
<proteinExistence type="predicted"/>
<evidence type="ECO:0000256" key="1">
    <source>
        <dbReference type="SAM" id="MobiDB-lite"/>
    </source>
</evidence>
<reference evidence="2" key="1">
    <citation type="journal article" date="2012" name="Mol. Plant Microbe Interact.">
        <title>A highly conserved effector in Fusarium oxysporum is required for full virulence on Arabidopsis.</title>
        <authorList>
            <person name="Thatcher L.F."/>
            <person name="Gardiner D.M."/>
            <person name="Kazan K."/>
            <person name="Manners J."/>
        </authorList>
    </citation>
    <scope>NUCLEOTIDE SEQUENCE [LARGE SCALE GENOMIC DNA]</scope>
    <source>
        <strain evidence="2">Fo5176</strain>
    </source>
</reference>
<comment type="caution">
    <text evidence="2">The sequence shown here is derived from an EMBL/GenBank/DDBJ whole genome shotgun (WGS) entry which is preliminary data.</text>
</comment>
<dbReference type="AlphaFoldDB" id="F9FBH1"/>
<sequence length="72" mass="7958">MPCPTCGNTYCTCGDPTIVLRKTGPVVYVPTDKGLVVDRVLPYPINPEDWYSQTHTTDQPHKDAQPPSGKAW</sequence>
<gene>
    <name evidence="2" type="ORF">FOXB_03747</name>
</gene>
<protein>
    <submittedName>
        <fullName evidence="2">Uncharacterized protein</fullName>
    </submittedName>
</protein>
<organism evidence="2">
    <name type="scientific">Fusarium oxysporum (strain Fo5176)</name>
    <name type="common">Fusarium vascular wilt</name>
    <dbReference type="NCBI Taxonomy" id="660025"/>
    <lineage>
        <taxon>Eukaryota</taxon>
        <taxon>Fungi</taxon>
        <taxon>Dikarya</taxon>
        <taxon>Ascomycota</taxon>
        <taxon>Pezizomycotina</taxon>
        <taxon>Sordariomycetes</taxon>
        <taxon>Hypocreomycetidae</taxon>
        <taxon>Hypocreales</taxon>
        <taxon>Nectriaceae</taxon>
        <taxon>Fusarium</taxon>
        <taxon>Fusarium oxysporum species complex</taxon>
    </lineage>
</organism>
<feature type="region of interest" description="Disordered" evidence="1">
    <location>
        <begin position="47"/>
        <end position="72"/>
    </location>
</feature>
<evidence type="ECO:0000313" key="2">
    <source>
        <dbReference type="EMBL" id="EGU85743.1"/>
    </source>
</evidence>
<dbReference type="EMBL" id="AFQF01001222">
    <property type="protein sequence ID" value="EGU85743.1"/>
    <property type="molecule type" value="Genomic_DNA"/>
</dbReference>